<comment type="similarity">
    <text evidence="2">Belongs to the PPR family. PCMP-E subfamily.</text>
</comment>
<accession>A0A834Z5J0</accession>
<evidence type="ECO:0000256" key="2">
    <source>
        <dbReference type="ARBA" id="ARBA00061659"/>
    </source>
</evidence>
<name>A0A834Z5J0_TETSI</name>
<evidence type="ECO:0000313" key="4">
    <source>
        <dbReference type="EMBL" id="KAF8401919.1"/>
    </source>
</evidence>
<dbReference type="InterPro" id="IPR011990">
    <property type="entry name" value="TPR-like_helical_dom_sf"/>
</dbReference>
<gene>
    <name evidence="4" type="ORF">HHK36_012870</name>
</gene>
<evidence type="ECO:0008006" key="6">
    <source>
        <dbReference type="Google" id="ProtNLM"/>
    </source>
</evidence>
<comment type="caution">
    <text evidence="4">The sequence shown here is derived from an EMBL/GenBank/DDBJ whole genome shotgun (WGS) entry which is preliminary data.</text>
</comment>
<dbReference type="InterPro" id="IPR002885">
    <property type="entry name" value="PPR_rpt"/>
</dbReference>
<dbReference type="PANTHER" id="PTHR47926:SF534">
    <property type="entry name" value="PENTATRICOPEPTIDE REPEAT-CONTAINING PROTEIN"/>
    <property type="match status" value="1"/>
</dbReference>
<organism evidence="4 5">
    <name type="scientific">Tetracentron sinense</name>
    <name type="common">Spur-leaf</name>
    <dbReference type="NCBI Taxonomy" id="13715"/>
    <lineage>
        <taxon>Eukaryota</taxon>
        <taxon>Viridiplantae</taxon>
        <taxon>Streptophyta</taxon>
        <taxon>Embryophyta</taxon>
        <taxon>Tracheophyta</taxon>
        <taxon>Spermatophyta</taxon>
        <taxon>Magnoliopsida</taxon>
        <taxon>Trochodendrales</taxon>
        <taxon>Trochodendraceae</taxon>
        <taxon>Tetracentron</taxon>
    </lineage>
</organism>
<dbReference type="FunFam" id="1.25.40.10:FF:000280">
    <property type="entry name" value="Pentatricopeptide repeat-containing protein"/>
    <property type="match status" value="1"/>
</dbReference>
<feature type="repeat" description="PPR" evidence="3">
    <location>
        <begin position="281"/>
        <end position="315"/>
    </location>
</feature>
<protein>
    <recommendedName>
        <fullName evidence="6">Pentatricopeptide repeat-containing protein</fullName>
    </recommendedName>
</protein>
<dbReference type="FunFam" id="1.25.40.10:FF:000031">
    <property type="entry name" value="Pentatricopeptide repeat-containing protein mitochondrial"/>
    <property type="match status" value="1"/>
</dbReference>
<dbReference type="Pfam" id="PF13041">
    <property type="entry name" value="PPR_2"/>
    <property type="match status" value="2"/>
</dbReference>
<evidence type="ECO:0000256" key="1">
    <source>
        <dbReference type="ARBA" id="ARBA00022737"/>
    </source>
</evidence>
<dbReference type="Pfam" id="PF12854">
    <property type="entry name" value="PPR_1"/>
    <property type="match status" value="1"/>
</dbReference>
<dbReference type="EMBL" id="JABCRI010000008">
    <property type="protein sequence ID" value="KAF8401919.1"/>
    <property type="molecule type" value="Genomic_DNA"/>
</dbReference>
<dbReference type="PANTHER" id="PTHR47926">
    <property type="entry name" value="PENTATRICOPEPTIDE REPEAT-CONTAINING PROTEIN"/>
    <property type="match status" value="1"/>
</dbReference>
<evidence type="ECO:0000256" key="3">
    <source>
        <dbReference type="PROSITE-ProRule" id="PRU00708"/>
    </source>
</evidence>
<dbReference type="GO" id="GO:0003723">
    <property type="term" value="F:RNA binding"/>
    <property type="evidence" value="ECO:0007669"/>
    <property type="project" value="InterPro"/>
</dbReference>
<dbReference type="GO" id="GO:0009451">
    <property type="term" value="P:RNA modification"/>
    <property type="evidence" value="ECO:0007669"/>
    <property type="project" value="InterPro"/>
</dbReference>
<dbReference type="NCBIfam" id="TIGR00756">
    <property type="entry name" value="PPR"/>
    <property type="match status" value="5"/>
</dbReference>
<feature type="repeat" description="PPR" evidence="3">
    <location>
        <begin position="250"/>
        <end position="280"/>
    </location>
</feature>
<dbReference type="InterPro" id="IPR046960">
    <property type="entry name" value="PPR_At4g14850-like_plant"/>
</dbReference>
<proteinExistence type="inferred from homology"/>
<dbReference type="Pfam" id="PF01535">
    <property type="entry name" value="PPR"/>
    <property type="match status" value="4"/>
</dbReference>
<dbReference type="Proteomes" id="UP000655225">
    <property type="component" value="Unassembled WGS sequence"/>
</dbReference>
<dbReference type="Pfam" id="PF20431">
    <property type="entry name" value="E_motif"/>
    <property type="match status" value="1"/>
</dbReference>
<dbReference type="InterPro" id="IPR046848">
    <property type="entry name" value="E_motif"/>
</dbReference>
<keyword evidence="5" id="KW-1185">Reference proteome</keyword>
<feature type="repeat" description="PPR" evidence="3">
    <location>
        <begin position="352"/>
        <end position="386"/>
    </location>
</feature>
<evidence type="ECO:0000313" key="5">
    <source>
        <dbReference type="Proteomes" id="UP000655225"/>
    </source>
</evidence>
<dbReference type="OrthoDB" id="185373at2759"/>
<sequence length="733" mass="81416">MWDNEFKASAIQGKVQSEPYLYCRQKKIGEITYMHMQLKQIPLQLMSNRTTKTVETIADCLQKCISMRSLKQVHAHIITSGLHQKNYLLVKLVSLTSKVLGDIAYARTIFDGSRDIANVFLWTAMITAYCRHHSVEAILIYREMCRLHSITPNSFTLSSVLKACSILLAVQQGYQLHVHAVKLCLNSDIYVQITLMDMYAKFGCIESAKHLFNTMSERSVVACNAMIVCYTKSGNVNAARAIFDKMAERDSISWASMICGYTNQGSMPDAQKLFDQMSERDVTSWNALITGYSHSGEWLRALHLFNQMQSDKVKPNQVTIAVVISVCGHIGALEMAKEIHEYLQKDISVEKNAYVFNSLIDMYAKCGSVDEAHRVFSEMPFKDIVSYNAMIVGFANHGHGEDALKLFSNLLLGGLQPDGVTFLGVLTACSHSGLLDLGLQYFSSMIRDHRIEPSVDHYACMVDLLGRAGLVDEAYELVKTMAVEPHAGVWGALLSACRTYCNVEVGEIAAGMLFRMEPGNPGNFILLSNIYARANMWDSVAKVRRWMRGRGVTQTAGCSWIDVDSGAHNFLIASGYNATSYEKVVFNAVSCLISEDRDDDDDIELHSLVGRASAEQFTFTSLLMPCESINSDAELMPVEKLASLKASCKDHSIQSNGTLDKLKKRNQRNHAFKQREQTGCVIVELNQELVGVPDQLPLRCVGVVSILTSNTLSSVTALFSGTLQIFVIFGGLT</sequence>
<dbReference type="OMA" id="NTMVACN"/>
<dbReference type="Gene3D" id="1.25.40.10">
    <property type="entry name" value="Tetratricopeptide repeat domain"/>
    <property type="match status" value="5"/>
</dbReference>
<reference evidence="4 5" key="1">
    <citation type="submission" date="2020-04" db="EMBL/GenBank/DDBJ databases">
        <title>Plant Genome Project.</title>
        <authorList>
            <person name="Zhang R.-G."/>
        </authorList>
    </citation>
    <scope>NUCLEOTIDE SEQUENCE [LARGE SCALE GENOMIC DNA]</scope>
    <source>
        <strain evidence="4">YNK0</strain>
        <tissue evidence="4">Leaf</tissue>
    </source>
</reference>
<dbReference type="PROSITE" id="PS51375">
    <property type="entry name" value="PPR"/>
    <property type="match status" value="4"/>
</dbReference>
<feature type="repeat" description="PPR" evidence="3">
    <location>
        <begin position="219"/>
        <end position="249"/>
    </location>
</feature>
<dbReference type="SUPFAM" id="SSF81901">
    <property type="entry name" value="HCP-like"/>
    <property type="match status" value="1"/>
</dbReference>
<dbReference type="AlphaFoldDB" id="A0A834Z5J0"/>
<keyword evidence="1" id="KW-0677">Repeat</keyword>
<dbReference type="FunFam" id="1.25.40.10:FF:000393">
    <property type="entry name" value="Pentatricopeptide repeat-containing protein At1g20230"/>
    <property type="match status" value="1"/>
</dbReference>